<keyword evidence="1" id="KW-0732">Signal</keyword>
<proteinExistence type="predicted"/>
<comment type="caution">
    <text evidence="3">The sequence shown here is derived from an EMBL/GenBank/DDBJ whole genome shotgun (WGS) entry which is preliminary data.</text>
</comment>
<dbReference type="SUPFAM" id="SSF51338">
    <property type="entry name" value="Composite domain of metallo-dependent hydrolases"/>
    <property type="match status" value="1"/>
</dbReference>
<sequence length="428" mass="46445">MTRQHRRTPTHVLKHRAARHCALALSGLLFAAPAPAADADRPADLVLRHCLVFTGLSETLEPDRSVYIRDGRIEAITDSSQAAPPAGQTIDCAGHTLVPGLIDAHTHLDNLEQAARALASGTTTVRTAGVPAYQDVGLKALAATGRIAGPDVIAAGVYVTPGLEESILADPRLAPLANGVRTEDELRLLVRINAERGADVIKTRGTERAGRPDTDPREQVYTQAQLEIVVDEARRHGLPVMVHTHGDEGARAAVRAGARSIEHGTYLSEETLREMRERGTWFVPTVITMLEMNEEQYDHVLRLRGSHMVPRLEQAVRDAHRIGVRLATGADNYYDNESINRISLEVMHLARLGLSPFEALQAATVSAAELLGIDDRTGRIEPGYEADLVVVPGNPLEDVRVLQDPLVVVSNGQVALKRIPFGLADDRP</sequence>
<dbReference type="InterPro" id="IPR032466">
    <property type="entry name" value="Metal_Hydrolase"/>
</dbReference>
<evidence type="ECO:0000313" key="4">
    <source>
        <dbReference type="Proteomes" id="UP001359886"/>
    </source>
</evidence>
<dbReference type="PANTHER" id="PTHR43135:SF3">
    <property type="entry name" value="ALPHA-D-RIBOSE 1-METHYLPHOSPHONATE 5-TRIPHOSPHATE DIPHOSPHATASE"/>
    <property type="match status" value="1"/>
</dbReference>
<dbReference type="InterPro" id="IPR006680">
    <property type="entry name" value="Amidohydro-rel"/>
</dbReference>
<dbReference type="PANTHER" id="PTHR43135">
    <property type="entry name" value="ALPHA-D-RIBOSE 1-METHYLPHOSPHONATE 5-TRIPHOSPHATE DIPHOSPHATASE"/>
    <property type="match status" value="1"/>
</dbReference>
<dbReference type="Gene3D" id="2.30.40.10">
    <property type="entry name" value="Urease, subunit C, domain 1"/>
    <property type="match status" value="1"/>
</dbReference>
<reference evidence="3 4" key="1">
    <citation type="submission" date="2024-02" db="EMBL/GenBank/DDBJ databases">
        <title>A novel Wenzhouxiangellaceae bacterium, isolated from coastal sediments.</title>
        <authorList>
            <person name="Du Z.-J."/>
            <person name="Ye Y.-Q."/>
            <person name="Zhang X.-Y."/>
        </authorList>
    </citation>
    <scope>NUCLEOTIDE SEQUENCE [LARGE SCALE GENOMIC DNA]</scope>
    <source>
        <strain evidence="3 4">CH-27</strain>
    </source>
</reference>
<feature type="chain" id="PRO_5043555645" evidence="1">
    <location>
        <begin position="37"/>
        <end position="428"/>
    </location>
</feature>
<dbReference type="AlphaFoldDB" id="A0AAW9R4H3"/>
<evidence type="ECO:0000256" key="1">
    <source>
        <dbReference type="SAM" id="SignalP"/>
    </source>
</evidence>
<evidence type="ECO:0000313" key="3">
    <source>
        <dbReference type="EMBL" id="MEJ8565994.1"/>
    </source>
</evidence>
<feature type="domain" description="Amidohydrolase-related" evidence="2">
    <location>
        <begin position="96"/>
        <end position="414"/>
    </location>
</feature>
<gene>
    <name evidence="3" type="ORF">V3330_00040</name>
</gene>
<accession>A0AAW9R4H3</accession>
<name>A0AAW9R4H3_9GAMM</name>
<feature type="signal peptide" evidence="1">
    <location>
        <begin position="1"/>
        <end position="36"/>
    </location>
</feature>
<dbReference type="Pfam" id="PF01979">
    <property type="entry name" value="Amidohydro_1"/>
    <property type="match status" value="1"/>
</dbReference>
<dbReference type="SUPFAM" id="SSF51556">
    <property type="entry name" value="Metallo-dependent hydrolases"/>
    <property type="match status" value="1"/>
</dbReference>
<dbReference type="GO" id="GO:0016810">
    <property type="term" value="F:hydrolase activity, acting on carbon-nitrogen (but not peptide) bonds"/>
    <property type="evidence" value="ECO:0007669"/>
    <property type="project" value="InterPro"/>
</dbReference>
<dbReference type="EMBL" id="JAZHOG010000001">
    <property type="protein sequence ID" value="MEJ8565994.1"/>
    <property type="molecule type" value="Genomic_DNA"/>
</dbReference>
<evidence type="ECO:0000259" key="2">
    <source>
        <dbReference type="Pfam" id="PF01979"/>
    </source>
</evidence>
<dbReference type="PROSITE" id="PS01137">
    <property type="entry name" value="TATD_1"/>
    <property type="match status" value="1"/>
</dbReference>
<organism evidence="3 4">
    <name type="scientific">Elongatibacter sediminis</name>
    <dbReference type="NCBI Taxonomy" id="3119006"/>
    <lineage>
        <taxon>Bacteria</taxon>
        <taxon>Pseudomonadati</taxon>
        <taxon>Pseudomonadota</taxon>
        <taxon>Gammaproteobacteria</taxon>
        <taxon>Chromatiales</taxon>
        <taxon>Wenzhouxiangellaceae</taxon>
        <taxon>Elongatibacter</taxon>
    </lineage>
</organism>
<dbReference type="RefSeq" id="WP_354693318.1">
    <property type="nucleotide sequence ID" value="NZ_JAZHOG010000001.1"/>
</dbReference>
<dbReference type="Proteomes" id="UP001359886">
    <property type="component" value="Unassembled WGS sequence"/>
</dbReference>
<dbReference type="InterPro" id="IPR051781">
    <property type="entry name" value="Metallo-dep_Hydrolase"/>
</dbReference>
<keyword evidence="4" id="KW-1185">Reference proteome</keyword>
<dbReference type="Gene3D" id="3.20.20.140">
    <property type="entry name" value="Metal-dependent hydrolases"/>
    <property type="match status" value="1"/>
</dbReference>
<dbReference type="InterPro" id="IPR011059">
    <property type="entry name" value="Metal-dep_hydrolase_composite"/>
</dbReference>
<protein>
    <submittedName>
        <fullName evidence="3">Amidohydrolase family protein</fullName>
    </submittedName>
</protein>
<dbReference type="InterPro" id="IPR018228">
    <property type="entry name" value="DNase_TatD-rel_CS"/>
</dbReference>